<proteinExistence type="predicted"/>
<sequence>MPNSARVKVGTVDEFMNEMGWPIFPSLAITINSTPFHDAINTNRFSGYNHSSKYKLYSLDDFSSIYYTFYYTSLMFDGHWNTKTDLVGIFRCLYFSYLYNAMAKVQSVHRRKIS</sequence>
<keyword evidence="2" id="KW-1185">Reference proteome</keyword>
<evidence type="ECO:0000313" key="1">
    <source>
        <dbReference type="EMBL" id="KAJ8970554.1"/>
    </source>
</evidence>
<gene>
    <name evidence="1" type="ORF">NQ317_001190</name>
</gene>
<dbReference type="EMBL" id="JAPWTJ010001605">
    <property type="protein sequence ID" value="KAJ8970554.1"/>
    <property type="molecule type" value="Genomic_DNA"/>
</dbReference>
<accession>A0ABQ9J113</accession>
<dbReference type="Proteomes" id="UP001162164">
    <property type="component" value="Unassembled WGS sequence"/>
</dbReference>
<protein>
    <submittedName>
        <fullName evidence="1">Uncharacterized protein</fullName>
    </submittedName>
</protein>
<evidence type="ECO:0000313" key="2">
    <source>
        <dbReference type="Proteomes" id="UP001162164"/>
    </source>
</evidence>
<organism evidence="1 2">
    <name type="scientific">Molorchus minor</name>
    <dbReference type="NCBI Taxonomy" id="1323400"/>
    <lineage>
        <taxon>Eukaryota</taxon>
        <taxon>Metazoa</taxon>
        <taxon>Ecdysozoa</taxon>
        <taxon>Arthropoda</taxon>
        <taxon>Hexapoda</taxon>
        <taxon>Insecta</taxon>
        <taxon>Pterygota</taxon>
        <taxon>Neoptera</taxon>
        <taxon>Endopterygota</taxon>
        <taxon>Coleoptera</taxon>
        <taxon>Polyphaga</taxon>
        <taxon>Cucujiformia</taxon>
        <taxon>Chrysomeloidea</taxon>
        <taxon>Cerambycidae</taxon>
        <taxon>Lamiinae</taxon>
        <taxon>Monochamini</taxon>
        <taxon>Molorchus</taxon>
    </lineage>
</organism>
<name>A0ABQ9J113_9CUCU</name>
<reference evidence="1" key="1">
    <citation type="journal article" date="2023" name="Insect Mol. Biol.">
        <title>Genome sequencing provides insights into the evolution of gene families encoding plant cell wall-degrading enzymes in longhorned beetles.</title>
        <authorList>
            <person name="Shin N.R."/>
            <person name="Okamura Y."/>
            <person name="Kirsch R."/>
            <person name="Pauchet Y."/>
        </authorList>
    </citation>
    <scope>NUCLEOTIDE SEQUENCE</scope>
    <source>
        <strain evidence="1">MMC_N1</strain>
    </source>
</reference>
<comment type="caution">
    <text evidence="1">The sequence shown here is derived from an EMBL/GenBank/DDBJ whole genome shotgun (WGS) entry which is preliminary data.</text>
</comment>